<evidence type="ECO:0000313" key="2">
    <source>
        <dbReference type="Proteomes" id="UP000184406"/>
    </source>
</evidence>
<sequence length="87" mass="10091">MPYEKQIEMKTMTCKQLGGACDMQFHANTFEELAEQSKKHGMAMFQAGNADHIEAMKKMQELMKSPDALSKWYENKRKEFEALPTNK</sequence>
<organism evidence="1 2">
    <name type="scientific">Arenibacter palladensis</name>
    <dbReference type="NCBI Taxonomy" id="237373"/>
    <lineage>
        <taxon>Bacteria</taxon>
        <taxon>Pseudomonadati</taxon>
        <taxon>Bacteroidota</taxon>
        <taxon>Flavobacteriia</taxon>
        <taxon>Flavobacteriales</taxon>
        <taxon>Flavobacteriaceae</taxon>
        <taxon>Arenibacter</taxon>
    </lineage>
</organism>
<reference evidence="2" key="1">
    <citation type="submission" date="2016-11" db="EMBL/GenBank/DDBJ databases">
        <authorList>
            <person name="Varghese N."/>
            <person name="Submissions S."/>
        </authorList>
    </citation>
    <scope>NUCLEOTIDE SEQUENCE [LARGE SCALE GENOMIC DNA]</scope>
    <source>
        <strain evidence="2">DSM 17539</strain>
    </source>
</reference>
<dbReference type="EMBL" id="FQUX01000004">
    <property type="protein sequence ID" value="SHF43859.1"/>
    <property type="molecule type" value="Genomic_DNA"/>
</dbReference>
<gene>
    <name evidence="1" type="ORF">SAMN03080594_104139</name>
</gene>
<protein>
    <recommendedName>
        <fullName evidence="3">DUF1059 domain-containing protein</fullName>
    </recommendedName>
</protein>
<name>A0A1M5BMW7_9FLAO</name>
<keyword evidence="2" id="KW-1185">Reference proteome</keyword>
<dbReference type="AlphaFoldDB" id="A0A1M5BMW7"/>
<dbReference type="Proteomes" id="UP000184406">
    <property type="component" value="Unassembled WGS sequence"/>
</dbReference>
<proteinExistence type="predicted"/>
<evidence type="ECO:0008006" key="3">
    <source>
        <dbReference type="Google" id="ProtNLM"/>
    </source>
</evidence>
<accession>A0A1M5BMW7</accession>
<evidence type="ECO:0000313" key="1">
    <source>
        <dbReference type="EMBL" id="SHF43859.1"/>
    </source>
</evidence>